<dbReference type="InterPro" id="IPR003673">
    <property type="entry name" value="CoA-Trfase_fam_III"/>
</dbReference>
<dbReference type="Gene3D" id="3.30.1540.10">
    <property type="entry name" value="formyl-coa transferase, domain 3"/>
    <property type="match status" value="1"/>
</dbReference>
<proteinExistence type="predicted"/>
<dbReference type="PANTHER" id="PTHR48207">
    <property type="entry name" value="SUCCINATE--HYDROXYMETHYLGLUTARATE COA-TRANSFERASE"/>
    <property type="match status" value="1"/>
</dbReference>
<reference evidence="2" key="1">
    <citation type="submission" date="2018-05" db="EMBL/GenBank/DDBJ databases">
        <authorList>
            <person name="Lanie J.A."/>
            <person name="Ng W.-L."/>
            <person name="Kazmierczak K.M."/>
            <person name="Andrzejewski T.M."/>
            <person name="Davidsen T.M."/>
            <person name="Wayne K.J."/>
            <person name="Tettelin H."/>
            <person name="Glass J.I."/>
            <person name="Rusch D."/>
            <person name="Podicherti R."/>
            <person name="Tsui H.-C.T."/>
            <person name="Winkler M.E."/>
        </authorList>
    </citation>
    <scope>NUCLEOTIDE SEQUENCE</scope>
</reference>
<dbReference type="InterPro" id="IPR044855">
    <property type="entry name" value="CoA-Trfase_III_dom3_sf"/>
</dbReference>
<dbReference type="SUPFAM" id="SSF89796">
    <property type="entry name" value="CoA-transferase family III (CaiB/BaiF)"/>
    <property type="match status" value="1"/>
</dbReference>
<accession>A0A381UQY2</accession>
<dbReference type="GO" id="GO:0008410">
    <property type="term" value="F:CoA-transferase activity"/>
    <property type="evidence" value="ECO:0007669"/>
    <property type="project" value="TreeGrafter"/>
</dbReference>
<keyword evidence="1" id="KW-0808">Transferase</keyword>
<evidence type="ECO:0008006" key="3">
    <source>
        <dbReference type="Google" id="ProtNLM"/>
    </source>
</evidence>
<dbReference type="InterPro" id="IPR050483">
    <property type="entry name" value="CoA-transferase_III_domain"/>
</dbReference>
<dbReference type="Pfam" id="PF02515">
    <property type="entry name" value="CoA_transf_3"/>
    <property type="match status" value="1"/>
</dbReference>
<dbReference type="InterPro" id="IPR023606">
    <property type="entry name" value="CoA-Trfase_III_dom_1_sf"/>
</dbReference>
<dbReference type="EMBL" id="UINC01006949">
    <property type="protein sequence ID" value="SVA30575.1"/>
    <property type="molecule type" value="Genomic_DNA"/>
</dbReference>
<sequence length="419" mass="46095">MESLSPPNQDTLLPYTILDLSEGGHNLCGRLLGDMGAKVIRIEPPGGSLTRLRGPFTPDSNGNDKSLYWAAYNSNKKGISLSLDTEAGRQILLSLVEQSDAILESFQPGYLDSLNIGFRTFIKRNPQLVHTSMTPFGSTGPYASFVSTDLITSSMGGMPFVSGDQDRPPVRISFPQAELVAGSQAFAATVSALRHSRNSKNGQHVDVTEQISVMWTLMNATPFPKLHGTDVKRAGAFRRRGSIDARHVFKCADGHVSMNAQAKTLSGFIAWMLEETEVEEEILSFDIDKWEIKIDSDRDGKDATEFKKVEAAIENFLSKKTKAGIFERALSAGLLVAPCNTVEDIRQSPQLEARSFWIDVYHPEFGRDITHLGAYLKMSETPLKIYSPSPAVGSDNEEIFKSFGISKSKIDTLRKQGVI</sequence>
<dbReference type="Gene3D" id="3.40.50.10540">
    <property type="entry name" value="Crotonobetainyl-coa:carnitine coa-transferase, domain 1"/>
    <property type="match status" value="1"/>
</dbReference>
<evidence type="ECO:0000256" key="1">
    <source>
        <dbReference type="ARBA" id="ARBA00022679"/>
    </source>
</evidence>
<evidence type="ECO:0000313" key="2">
    <source>
        <dbReference type="EMBL" id="SVA30575.1"/>
    </source>
</evidence>
<dbReference type="PANTHER" id="PTHR48207:SF3">
    <property type="entry name" value="SUCCINATE--HYDROXYMETHYLGLUTARATE COA-TRANSFERASE"/>
    <property type="match status" value="1"/>
</dbReference>
<dbReference type="AlphaFoldDB" id="A0A381UQY2"/>
<gene>
    <name evidence="2" type="ORF">METZ01_LOCUS83429</name>
</gene>
<protein>
    <recommendedName>
        <fullName evidence="3">CoA transferase</fullName>
    </recommendedName>
</protein>
<organism evidence="2">
    <name type="scientific">marine metagenome</name>
    <dbReference type="NCBI Taxonomy" id="408172"/>
    <lineage>
        <taxon>unclassified sequences</taxon>
        <taxon>metagenomes</taxon>
        <taxon>ecological metagenomes</taxon>
    </lineage>
</organism>
<name>A0A381UQY2_9ZZZZ</name>